<evidence type="ECO:0000313" key="1">
    <source>
        <dbReference type="EMBL" id="BAT13535.1"/>
    </source>
</evidence>
<dbReference type="SUPFAM" id="SSF51197">
    <property type="entry name" value="Clavaminate synthase-like"/>
    <property type="match status" value="1"/>
</dbReference>
<gene>
    <name evidence="1" type="ordered locus">Os11g0265850</name>
    <name evidence="1" type="ORF">OSNPB_110265850</name>
</gene>
<dbReference type="InParanoid" id="A0A0P0Y129"/>
<dbReference type="eggNOG" id="KOG0143">
    <property type="taxonomic scope" value="Eukaryota"/>
</dbReference>
<dbReference type="AlphaFoldDB" id="A0A0P0Y129"/>
<dbReference type="FunCoup" id="A0A0P0Y129">
    <property type="interactions" value="3"/>
</dbReference>
<reference evidence="1 2" key="2">
    <citation type="journal article" date="2013" name="Plant Cell Physiol.">
        <title>Rice Annotation Project Database (RAP-DB): an integrative and interactive database for rice genomics.</title>
        <authorList>
            <person name="Sakai H."/>
            <person name="Lee S.S."/>
            <person name="Tanaka T."/>
            <person name="Numa H."/>
            <person name="Kim J."/>
            <person name="Kawahara Y."/>
            <person name="Wakimoto H."/>
            <person name="Yang C.C."/>
            <person name="Iwamoto M."/>
            <person name="Abe T."/>
            <person name="Yamada Y."/>
            <person name="Muto A."/>
            <person name="Inokuchi H."/>
            <person name="Ikemura T."/>
            <person name="Matsumoto T."/>
            <person name="Sasaki T."/>
            <person name="Itoh T."/>
        </authorList>
    </citation>
    <scope>NUCLEOTIDE SEQUENCE [LARGE SCALE GENOMIC DNA]</scope>
    <source>
        <strain evidence="2">cv. Nipponbare</strain>
    </source>
</reference>
<sequence length="148" mass="16066">MRAPAGEGGGFHPSSFDCGATSLVYLDTIPENFLERNSDFFSLFLNLLALTNGQVYNPLHRVVVSGDEARYSAILFSLPVDGAAVRPLDEAVDGDHPAMYRPFDYGEYAVFCYLPENMTPEVMKHAHKLEAFAAVRTTTTASASASAP</sequence>
<dbReference type="STRING" id="39947.A0A0P0Y129"/>
<dbReference type="PaxDb" id="39947-A0A0P0Y129"/>
<accession>A0A0P0Y129</accession>
<name>A0A0P0Y129_ORYSJ</name>
<evidence type="ECO:0000313" key="2">
    <source>
        <dbReference type="Proteomes" id="UP000059680"/>
    </source>
</evidence>
<dbReference type="Proteomes" id="UP000059680">
    <property type="component" value="Chromosome 11"/>
</dbReference>
<dbReference type="EMBL" id="AP014967">
    <property type="protein sequence ID" value="BAT13535.1"/>
    <property type="molecule type" value="Genomic_DNA"/>
</dbReference>
<organism evidence="1 2">
    <name type="scientific">Oryza sativa subsp. japonica</name>
    <name type="common">Rice</name>
    <dbReference type="NCBI Taxonomy" id="39947"/>
    <lineage>
        <taxon>Eukaryota</taxon>
        <taxon>Viridiplantae</taxon>
        <taxon>Streptophyta</taxon>
        <taxon>Embryophyta</taxon>
        <taxon>Tracheophyta</taxon>
        <taxon>Spermatophyta</taxon>
        <taxon>Magnoliopsida</taxon>
        <taxon>Liliopsida</taxon>
        <taxon>Poales</taxon>
        <taxon>Poaceae</taxon>
        <taxon>BOP clade</taxon>
        <taxon>Oryzoideae</taxon>
        <taxon>Oryzeae</taxon>
        <taxon>Oryzinae</taxon>
        <taxon>Oryza</taxon>
        <taxon>Oryza sativa</taxon>
    </lineage>
</organism>
<keyword evidence="2" id="KW-1185">Reference proteome</keyword>
<proteinExistence type="predicted"/>
<protein>
    <submittedName>
        <fullName evidence="1">Os11g0265850 protein</fullName>
    </submittedName>
</protein>
<dbReference type="Gene3D" id="2.60.120.330">
    <property type="entry name" value="B-lactam Antibiotic, Isopenicillin N Synthase, Chain"/>
    <property type="match status" value="1"/>
</dbReference>
<dbReference type="OMA" id="ESMKHAH"/>
<reference evidence="2" key="1">
    <citation type="journal article" date="2005" name="Nature">
        <title>The map-based sequence of the rice genome.</title>
        <authorList>
            <consortium name="International rice genome sequencing project (IRGSP)"/>
            <person name="Matsumoto T."/>
            <person name="Wu J."/>
            <person name="Kanamori H."/>
            <person name="Katayose Y."/>
            <person name="Fujisawa M."/>
            <person name="Namiki N."/>
            <person name="Mizuno H."/>
            <person name="Yamamoto K."/>
            <person name="Antonio B.A."/>
            <person name="Baba T."/>
            <person name="Sakata K."/>
            <person name="Nagamura Y."/>
            <person name="Aoki H."/>
            <person name="Arikawa K."/>
            <person name="Arita K."/>
            <person name="Bito T."/>
            <person name="Chiden Y."/>
            <person name="Fujitsuka N."/>
            <person name="Fukunaka R."/>
            <person name="Hamada M."/>
            <person name="Harada C."/>
            <person name="Hayashi A."/>
            <person name="Hijishita S."/>
            <person name="Honda M."/>
            <person name="Hosokawa S."/>
            <person name="Ichikawa Y."/>
            <person name="Idonuma A."/>
            <person name="Iijima M."/>
            <person name="Ikeda M."/>
            <person name="Ikeno M."/>
            <person name="Ito K."/>
            <person name="Ito S."/>
            <person name="Ito T."/>
            <person name="Ito Y."/>
            <person name="Ito Y."/>
            <person name="Iwabuchi A."/>
            <person name="Kamiya K."/>
            <person name="Karasawa W."/>
            <person name="Kurita K."/>
            <person name="Katagiri S."/>
            <person name="Kikuta A."/>
            <person name="Kobayashi H."/>
            <person name="Kobayashi N."/>
            <person name="Machita K."/>
            <person name="Maehara T."/>
            <person name="Masukawa M."/>
            <person name="Mizubayashi T."/>
            <person name="Mukai Y."/>
            <person name="Nagasaki H."/>
            <person name="Nagata Y."/>
            <person name="Naito S."/>
            <person name="Nakashima M."/>
            <person name="Nakama Y."/>
            <person name="Nakamichi Y."/>
            <person name="Nakamura M."/>
            <person name="Meguro A."/>
            <person name="Negishi M."/>
            <person name="Ohta I."/>
            <person name="Ohta T."/>
            <person name="Okamoto M."/>
            <person name="Ono N."/>
            <person name="Saji S."/>
            <person name="Sakaguchi M."/>
            <person name="Sakai K."/>
            <person name="Shibata M."/>
            <person name="Shimokawa T."/>
            <person name="Song J."/>
            <person name="Takazaki Y."/>
            <person name="Terasawa K."/>
            <person name="Tsugane M."/>
            <person name="Tsuji K."/>
            <person name="Ueda S."/>
            <person name="Waki K."/>
            <person name="Yamagata H."/>
            <person name="Yamamoto M."/>
            <person name="Yamamoto S."/>
            <person name="Yamane H."/>
            <person name="Yoshiki S."/>
            <person name="Yoshihara R."/>
            <person name="Yukawa K."/>
            <person name="Zhong H."/>
            <person name="Yano M."/>
            <person name="Yuan Q."/>
            <person name="Ouyang S."/>
            <person name="Liu J."/>
            <person name="Jones K.M."/>
            <person name="Gansberger K."/>
            <person name="Moffat K."/>
            <person name="Hill J."/>
            <person name="Bera J."/>
            <person name="Fadrosh D."/>
            <person name="Jin S."/>
            <person name="Johri S."/>
            <person name="Kim M."/>
            <person name="Overton L."/>
            <person name="Reardon M."/>
            <person name="Tsitrin T."/>
            <person name="Vuong H."/>
            <person name="Weaver B."/>
            <person name="Ciecko A."/>
            <person name="Tallon L."/>
            <person name="Jackson J."/>
            <person name="Pai G."/>
            <person name="Aken S.V."/>
            <person name="Utterback T."/>
            <person name="Reidmuller S."/>
            <person name="Feldblyum T."/>
            <person name="Hsiao J."/>
            <person name="Zismann V."/>
            <person name="Iobst S."/>
            <person name="de Vazeille A.R."/>
            <person name="Buell C.R."/>
            <person name="Ying K."/>
            <person name="Li Y."/>
            <person name="Lu T."/>
            <person name="Huang Y."/>
            <person name="Zhao Q."/>
            <person name="Feng Q."/>
            <person name="Zhang L."/>
            <person name="Zhu J."/>
            <person name="Weng Q."/>
            <person name="Mu J."/>
            <person name="Lu Y."/>
            <person name="Fan D."/>
            <person name="Liu Y."/>
            <person name="Guan J."/>
            <person name="Zhang Y."/>
            <person name="Yu S."/>
            <person name="Liu X."/>
            <person name="Zhang Y."/>
            <person name="Hong G."/>
            <person name="Han B."/>
            <person name="Choisne N."/>
            <person name="Demange N."/>
            <person name="Orjeda G."/>
            <person name="Samain S."/>
            <person name="Cattolico L."/>
            <person name="Pelletier E."/>
            <person name="Couloux A."/>
            <person name="Segurens B."/>
            <person name="Wincker P."/>
            <person name="D'Hont A."/>
            <person name="Scarpelli C."/>
            <person name="Weissenbach J."/>
            <person name="Salanoubat M."/>
            <person name="Quetier F."/>
            <person name="Yu Y."/>
            <person name="Kim H.R."/>
            <person name="Rambo T."/>
            <person name="Currie J."/>
            <person name="Collura K."/>
            <person name="Luo M."/>
            <person name="Yang T."/>
            <person name="Ammiraju J.S.S."/>
            <person name="Engler F."/>
            <person name="Soderlund C."/>
            <person name="Wing R.A."/>
            <person name="Palmer L.E."/>
            <person name="de la Bastide M."/>
            <person name="Spiegel L."/>
            <person name="Nascimento L."/>
            <person name="Zutavern T."/>
            <person name="O'Shaughnessy A."/>
            <person name="Dike S."/>
            <person name="Dedhia N."/>
            <person name="Preston R."/>
            <person name="Balija V."/>
            <person name="McCombie W.R."/>
            <person name="Chow T."/>
            <person name="Chen H."/>
            <person name="Chung M."/>
            <person name="Chen C."/>
            <person name="Shaw J."/>
            <person name="Wu H."/>
            <person name="Hsiao K."/>
            <person name="Chao Y."/>
            <person name="Chu M."/>
            <person name="Cheng C."/>
            <person name="Hour A."/>
            <person name="Lee P."/>
            <person name="Lin S."/>
            <person name="Lin Y."/>
            <person name="Liou J."/>
            <person name="Liu S."/>
            <person name="Hsing Y."/>
            <person name="Raghuvanshi S."/>
            <person name="Mohanty A."/>
            <person name="Bharti A.K."/>
            <person name="Gaur A."/>
            <person name="Gupta V."/>
            <person name="Kumar D."/>
            <person name="Ravi V."/>
            <person name="Vij S."/>
            <person name="Kapur A."/>
            <person name="Khurana P."/>
            <person name="Khurana P."/>
            <person name="Khurana J.P."/>
            <person name="Tyagi A.K."/>
            <person name="Gaikwad K."/>
            <person name="Singh A."/>
            <person name="Dalal V."/>
            <person name="Srivastava S."/>
            <person name="Dixit A."/>
            <person name="Pal A.K."/>
            <person name="Ghazi I.A."/>
            <person name="Yadav M."/>
            <person name="Pandit A."/>
            <person name="Bhargava A."/>
            <person name="Sureshbabu K."/>
            <person name="Batra K."/>
            <person name="Sharma T.R."/>
            <person name="Mohapatra T."/>
            <person name="Singh N.K."/>
            <person name="Messing J."/>
            <person name="Nelson A.B."/>
            <person name="Fuks G."/>
            <person name="Kavchok S."/>
            <person name="Keizer G."/>
            <person name="Linton E."/>
            <person name="Llaca V."/>
            <person name="Song R."/>
            <person name="Tanyolac B."/>
            <person name="Young S."/>
            <person name="Ho-Il K."/>
            <person name="Hahn J.H."/>
            <person name="Sangsakoo G."/>
            <person name="Vanavichit A."/>
            <person name="de Mattos Luiz.A.T."/>
            <person name="Zimmer P.D."/>
            <person name="Malone G."/>
            <person name="Dellagostin O."/>
            <person name="de Oliveira A.C."/>
            <person name="Bevan M."/>
            <person name="Bancroft I."/>
            <person name="Minx P."/>
            <person name="Cordum H."/>
            <person name="Wilson R."/>
            <person name="Cheng Z."/>
            <person name="Jin W."/>
            <person name="Jiang J."/>
            <person name="Leong S.A."/>
            <person name="Iwama H."/>
            <person name="Gojobori T."/>
            <person name="Itoh T."/>
            <person name="Niimura Y."/>
            <person name="Fujii Y."/>
            <person name="Habara T."/>
            <person name="Sakai H."/>
            <person name="Sato Y."/>
            <person name="Wilson G."/>
            <person name="Kumar K."/>
            <person name="McCouch S."/>
            <person name="Juretic N."/>
            <person name="Hoen D."/>
            <person name="Wright S."/>
            <person name="Bruskiewich R."/>
            <person name="Bureau T."/>
            <person name="Miyao A."/>
            <person name="Hirochika H."/>
            <person name="Nishikawa T."/>
            <person name="Kadowaki K."/>
            <person name="Sugiura M."/>
            <person name="Burr B."/>
            <person name="Sasaki T."/>
        </authorList>
    </citation>
    <scope>NUCLEOTIDE SEQUENCE [LARGE SCALE GENOMIC DNA]</scope>
    <source>
        <strain evidence="2">cv. Nipponbare</strain>
    </source>
</reference>
<dbReference type="InterPro" id="IPR027443">
    <property type="entry name" value="IPNS-like_sf"/>
</dbReference>
<reference evidence="1 2" key="3">
    <citation type="journal article" date="2013" name="Rice">
        <title>Improvement of the Oryza sativa Nipponbare reference genome using next generation sequence and optical map data.</title>
        <authorList>
            <person name="Kawahara Y."/>
            <person name="de la Bastide M."/>
            <person name="Hamilton J.P."/>
            <person name="Kanamori H."/>
            <person name="McCombie W.R."/>
            <person name="Ouyang S."/>
            <person name="Schwartz D.C."/>
            <person name="Tanaka T."/>
            <person name="Wu J."/>
            <person name="Zhou S."/>
            <person name="Childs K.L."/>
            <person name="Davidson R.M."/>
            <person name="Lin H."/>
            <person name="Quesada-Ocampo L."/>
            <person name="Vaillancourt B."/>
            <person name="Sakai H."/>
            <person name="Lee S.S."/>
            <person name="Kim J."/>
            <person name="Numa H."/>
            <person name="Itoh T."/>
            <person name="Buell C.R."/>
            <person name="Matsumoto T."/>
        </authorList>
    </citation>
    <scope>NUCLEOTIDE SEQUENCE [LARGE SCALE GENOMIC DNA]</scope>
    <source>
        <strain evidence="2">cv. Nipponbare</strain>
    </source>
</reference>
<dbReference type="Gramene" id="Os11t0265850-00">
    <property type="protein sequence ID" value="Os11t0265850-00"/>
    <property type="gene ID" value="Os11g0265850"/>
</dbReference>